<organism evidence="1 2">
    <name type="scientific">Lactuca sativa</name>
    <name type="common">Garden lettuce</name>
    <dbReference type="NCBI Taxonomy" id="4236"/>
    <lineage>
        <taxon>Eukaryota</taxon>
        <taxon>Viridiplantae</taxon>
        <taxon>Streptophyta</taxon>
        <taxon>Embryophyta</taxon>
        <taxon>Tracheophyta</taxon>
        <taxon>Spermatophyta</taxon>
        <taxon>Magnoliopsida</taxon>
        <taxon>eudicotyledons</taxon>
        <taxon>Gunneridae</taxon>
        <taxon>Pentapetalae</taxon>
        <taxon>asterids</taxon>
        <taxon>campanulids</taxon>
        <taxon>Asterales</taxon>
        <taxon>Asteraceae</taxon>
        <taxon>Cichorioideae</taxon>
        <taxon>Cichorieae</taxon>
        <taxon>Lactucinae</taxon>
        <taxon>Lactuca</taxon>
    </lineage>
</organism>
<keyword evidence="2" id="KW-1185">Reference proteome</keyword>
<dbReference type="Proteomes" id="UP000235145">
    <property type="component" value="Unassembled WGS sequence"/>
</dbReference>
<name>A0A9R1VEE4_LACSA</name>
<dbReference type="EMBL" id="NBSK02000005">
    <property type="protein sequence ID" value="KAJ0204590.1"/>
    <property type="molecule type" value="Genomic_DNA"/>
</dbReference>
<gene>
    <name evidence="1" type="ORF">LSAT_V11C500288210</name>
</gene>
<protein>
    <submittedName>
        <fullName evidence="1">Uncharacterized protein</fullName>
    </submittedName>
</protein>
<proteinExistence type="predicted"/>
<evidence type="ECO:0000313" key="2">
    <source>
        <dbReference type="Proteomes" id="UP000235145"/>
    </source>
</evidence>
<dbReference type="AlphaFoldDB" id="A0A9R1VEE4"/>
<sequence length="178" mass="19106">MKNKNYITKTIPLFQKIILFIFKSNLLPKPTVVQLLYNHRQSSLIDFDTDDPSVASVPQTQQIPPSVPVSLNDNWANFDSTPTPVVTKLMPFSQAPSSGANLLDMLSELSVPASVNNPQMSLFGTNPPPPPPAAAAGAPPSVFVPGGGVVNLYDDDGPVVGFSGWLNYWGCEARLAGR</sequence>
<accession>A0A9R1VEE4</accession>
<comment type="caution">
    <text evidence="1">The sequence shown here is derived from an EMBL/GenBank/DDBJ whole genome shotgun (WGS) entry which is preliminary data.</text>
</comment>
<evidence type="ECO:0000313" key="1">
    <source>
        <dbReference type="EMBL" id="KAJ0204590.1"/>
    </source>
</evidence>
<reference evidence="1 2" key="1">
    <citation type="journal article" date="2017" name="Nat. Commun.">
        <title>Genome assembly with in vitro proximity ligation data and whole-genome triplication in lettuce.</title>
        <authorList>
            <person name="Reyes-Chin-Wo S."/>
            <person name="Wang Z."/>
            <person name="Yang X."/>
            <person name="Kozik A."/>
            <person name="Arikit S."/>
            <person name="Song C."/>
            <person name="Xia L."/>
            <person name="Froenicke L."/>
            <person name="Lavelle D.O."/>
            <person name="Truco M.J."/>
            <person name="Xia R."/>
            <person name="Zhu S."/>
            <person name="Xu C."/>
            <person name="Xu H."/>
            <person name="Xu X."/>
            <person name="Cox K."/>
            <person name="Korf I."/>
            <person name="Meyers B.C."/>
            <person name="Michelmore R.W."/>
        </authorList>
    </citation>
    <scope>NUCLEOTIDE SEQUENCE [LARGE SCALE GENOMIC DNA]</scope>
    <source>
        <strain evidence="2">cv. Salinas</strain>
        <tissue evidence="1">Seedlings</tissue>
    </source>
</reference>